<name>A0A392QDU0_9FABA</name>
<dbReference type="Proteomes" id="UP000265520">
    <property type="component" value="Unassembled WGS sequence"/>
</dbReference>
<evidence type="ECO:0000313" key="1">
    <source>
        <dbReference type="EMBL" id="MCI22334.1"/>
    </source>
</evidence>
<evidence type="ECO:0000313" key="2">
    <source>
        <dbReference type="Proteomes" id="UP000265520"/>
    </source>
</evidence>
<dbReference type="EMBL" id="LXQA010129984">
    <property type="protein sequence ID" value="MCI22334.1"/>
    <property type="molecule type" value="Genomic_DNA"/>
</dbReference>
<accession>A0A392QDU0</accession>
<comment type="caution">
    <text evidence="1">The sequence shown here is derived from an EMBL/GenBank/DDBJ whole genome shotgun (WGS) entry which is preliminary data.</text>
</comment>
<dbReference type="AlphaFoldDB" id="A0A392QDU0"/>
<sequence length="49" mass="5717">YHFSPFLSIITTIKYATTSPEEPFRSVLVLGRRGPNNSEFCREVNKVWQ</sequence>
<feature type="non-terminal residue" evidence="1">
    <location>
        <position position="1"/>
    </location>
</feature>
<keyword evidence="2" id="KW-1185">Reference proteome</keyword>
<reference evidence="1 2" key="1">
    <citation type="journal article" date="2018" name="Front. Plant Sci.">
        <title>Red Clover (Trifolium pratense) and Zigzag Clover (T. medium) - A Picture of Genomic Similarities and Differences.</title>
        <authorList>
            <person name="Dluhosova J."/>
            <person name="Istvanek J."/>
            <person name="Nedelnik J."/>
            <person name="Repkova J."/>
        </authorList>
    </citation>
    <scope>NUCLEOTIDE SEQUENCE [LARGE SCALE GENOMIC DNA]</scope>
    <source>
        <strain evidence="2">cv. 10/8</strain>
        <tissue evidence="1">Leaf</tissue>
    </source>
</reference>
<proteinExistence type="predicted"/>
<protein>
    <submittedName>
        <fullName evidence="1">Uncharacterized protein</fullName>
    </submittedName>
</protein>
<organism evidence="1 2">
    <name type="scientific">Trifolium medium</name>
    <dbReference type="NCBI Taxonomy" id="97028"/>
    <lineage>
        <taxon>Eukaryota</taxon>
        <taxon>Viridiplantae</taxon>
        <taxon>Streptophyta</taxon>
        <taxon>Embryophyta</taxon>
        <taxon>Tracheophyta</taxon>
        <taxon>Spermatophyta</taxon>
        <taxon>Magnoliopsida</taxon>
        <taxon>eudicotyledons</taxon>
        <taxon>Gunneridae</taxon>
        <taxon>Pentapetalae</taxon>
        <taxon>rosids</taxon>
        <taxon>fabids</taxon>
        <taxon>Fabales</taxon>
        <taxon>Fabaceae</taxon>
        <taxon>Papilionoideae</taxon>
        <taxon>50 kb inversion clade</taxon>
        <taxon>NPAAA clade</taxon>
        <taxon>Hologalegina</taxon>
        <taxon>IRL clade</taxon>
        <taxon>Trifolieae</taxon>
        <taxon>Trifolium</taxon>
    </lineage>
</organism>